<reference evidence="8 9" key="1">
    <citation type="journal article" date="2020" name="Genome Biol. Evol.">
        <title>Comparative genomics of Sclerotiniaceae.</title>
        <authorList>
            <person name="Valero Jimenez C.A."/>
            <person name="Steentjes M."/>
            <person name="Scholten O.E."/>
            <person name="Van Kan J.A.L."/>
        </authorList>
    </citation>
    <scope>NUCLEOTIDE SEQUENCE [LARGE SCALE GENOMIC DNA]</scope>
    <source>
        <strain evidence="8 9">MUCL 94</strain>
    </source>
</reference>
<dbReference type="Gene3D" id="1.10.10.60">
    <property type="entry name" value="Homeodomain-like"/>
    <property type="match status" value="3"/>
</dbReference>
<name>A0A9P5IQJ7_9HELO</name>
<accession>A0A9P5IQJ7</accession>
<dbReference type="FunFam" id="1.10.10.60:FF:000016">
    <property type="entry name" value="Transcriptional activator Myb isoform A"/>
    <property type="match status" value="1"/>
</dbReference>
<evidence type="ECO:0000256" key="4">
    <source>
        <dbReference type="ARBA" id="ARBA00023242"/>
    </source>
</evidence>
<feature type="domain" description="HTH myb-type" evidence="7">
    <location>
        <begin position="11"/>
        <end position="66"/>
    </location>
</feature>
<dbReference type="InterPro" id="IPR017930">
    <property type="entry name" value="Myb_dom"/>
</dbReference>
<dbReference type="InterPro" id="IPR001005">
    <property type="entry name" value="SANT/Myb"/>
</dbReference>
<dbReference type="AlphaFoldDB" id="A0A9P5IQJ7"/>
<evidence type="ECO:0000256" key="3">
    <source>
        <dbReference type="ARBA" id="ARBA00023163"/>
    </source>
</evidence>
<dbReference type="GeneID" id="62147133"/>
<dbReference type="GO" id="GO:0019185">
    <property type="term" value="C:snRNA-activating protein complex"/>
    <property type="evidence" value="ECO:0007669"/>
    <property type="project" value="TreeGrafter"/>
</dbReference>
<dbReference type="RefSeq" id="XP_038734665.1">
    <property type="nucleotide sequence ID" value="XM_038874056.1"/>
</dbReference>
<dbReference type="InterPro" id="IPR051575">
    <property type="entry name" value="Myb-like_DNA-bd"/>
</dbReference>
<dbReference type="Proteomes" id="UP000710849">
    <property type="component" value="Unassembled WGS sequence"/>
</dbReference>
<evidence type="ECO:0000259" key="7">
    <source>
        <dbReference type="PROSITE" id="PS51294"/>
    </source>
</evidence>
<keyword evidence="1" id="KW-0805">Transcription regulation</keyword>
<dbReference type="InterPro" id="IPR009057">
    <property type="entry name" value="Homeodomain-like_sf"/>
</dbReference>
<dbReference type="GO" id="GO:0000978">
    <property type="term" value="F:RNA polymerase II cis-regulatory region sequence-specific DNA binding"/>
    <property type="evidence" value="ECO:0007669"/>
    <property type="project" value="TreeGrafter"/>
</dbReference>
<feature type="domain" description="HTH myb-type" evidence="7">
    <location>
        <begin position="123"/>
        <end position="173"/>
    </location>
</feature>
<dbReference type="CDD" id="cd00167">
    <property type="entry name" value="SANT"/>
    <property type="match status" value="3"/>
</dbReference>
<dbReference type="SUPFAM" id="SSF46689">
    <property type="entry name" value="Homeodomain-like"/>
    <property type="match status" value="2"/>
</dbReference>
<dbReference type="SMART" id="SM00717">
    <property type="entry name" value="SANT"/>
    <property type="match status" value="3"/>
</dbReference>
<gene>
    <name evidence="8" type="ORF">EAE97_003544</name>
</gene>
<evidence type="ECO:0000256" key="1">
    <source>
        <dbReference type="ARBA" id="ARBA00023015"/>
    </source>
</evidence>
<keyword evidence="3" id="KW-0804">Transcription</keyword>
<evidence type="ECO:0000256" key="2">
    <source>
        <dbReference type="ARBA" id="ARBA00023125"/>
    </source>
</evidence>
<dbReference type="PROSITE" id="PS50090">
    <property type="entry name" value="MYB_LIKE"/>
    <property type="match status" value="3"/>
</dbReference>
<protein>
    <submittedName>
        <fullName evidence="8">Uncharacterized protein</fullName>
    </submittedName>
</protein>
<feature type="domain" description="Myb-like" evidence="5">
    <location>
        <begin position="118"/>
        <end position="165"/>
    </location>
</feature>
<dbReference type="GO" id="GO:0042795">
    <property type="term" value="P:snRNA transcription by RNA polymerase II"/>
    <property type="evidence" value="ECO:0007669"/>
    <property type="project" value="TreeGrafter"/>
</dbReference>
<sequence length="389" mass="44285">MLASMNIIAPSPSRVRKYWTDDEDQILRREATLQFKERGIVNDWNLIASKVRGRTNKDCRKRWSKVGKEVNKGLWDHEEDDRLRRGVEQHGTYWTMVAEIVQTRHADQCAKRWYHFLDPNISHEDWDSDEEARLLEAVHVHGRSWKSISEKEFPNRSPTDIKNRYVIMERKGRLKRRKASTTQCTPVRERNGFDFPKSERLDQVLHTDSSPDNAMGYETENSLMGQLPLPGLPLQLTAQQLSQNNFNNDAHSLFNFDGLPPLQFNDMSYSSTEPSSPGISLAQNSVPSGYNMGIPTVGGLTSETEADIDQLYCEDMNFDLALAEAFSAPDHRHSIASTPPTMSSVSDVPAGHNYKLILEDVKPDTLFSIVNMLVESRSNVKMEVFSNVA</sequence>
<evidence type="ECO:0000313" key="8">
    <source>
        <dbReference type="EMBL" id="KAF7948133.1"/>
    </source>
</evidence>
<evidence type="ECO:0000313" key="9">
    <source>
        <dbReference type="Proteomes" id="UP000710849"/>
    </source>
</evidence>
<feature type="domain" description="SANT" evidence="6">
    <location>
        <begin position="121"/>
        <end position="173"/>
    </location>
</feature>
<dbReference type="PANTHER" id="PTHR46621">
    <property type="entry name" value="SNRNA-ACTIVATING PROTEIN COMPLEX SUBUNIT 4"/>
    <property type="match status" value="1"/>
</dbReference>
<comment type="caution">
    <text evidence="8">The sequence shown here is derived from an EMBL/GenBank/DDBJ whole genome shotgun (WGS) entry which is preliminary data.</text>
</comment>
<organism evidence="8 9">
    <name type="scientific">Botrytis byssoidea</name>
    <dbReference type="NCBI Taxonomy" id="139641"/>
    <lineage>
        <taxon>Eukaryota</taxon>
        <taxon>Fungi</taxon>
        <taxon>Dikarya</taxon>
        <taxon>Ascomycota</taxon>
        <taxon>Pezizomycotina</taxon>
        <taxon>Leotiomycetes</taxon>
        <taxon>Helotiales</taxon>
        <taxon>Sclerotiniaceae</taxon>
        <taxon>Botrytis</taxon>
    </lineage>
</organism>
<keyword evidence="4" id="KW-0539">Nucleus</keyword>
<dbReference type="EMBL" id="RCSW01000006">
    <property type="protein sequence ID" value="KAF7948133.1"/>
    <property type="molecule type" value="Genomic_DNA"/>
</dbReference>
<dbReference type="PANTHER" id="PTHR46621:SF1">
    <property type="entry name" value="SNRNA-ACTIVATING PROTEIN COMPLEX SUBUNIT 4"/>
    <property type="match status" value="1"/>
</dbReference>
<feature type="domain" description="Myb-like" evidence="5">
    <location>
        <begin position="11"/>
        <end position="66"/>
    </location>
</feature>
<dbReference type="InterPro" id="IPR017884">
    <property type="entry name" value="SANT_dom"/>
</dbReference>
<keyword evidence="2" id="KW-0238">DNA-binding</keyword>
<feature type="domain" description="Myb-like" evidence="5">
    <location>
        <begin position="67"/>
        <end position="117"/>
    </location>
</feature>
<keyword evidence="9" id="KW-1185">Reference proteome</keyword>
<dbReference type="PROSITE" id="PS51293">
    <property type="entry name" value="SANT"/>
    <property type="match status" value="1"/>
</dbReference>
<dbReference type="GO" id="GO:0001006">
    <property type="term" value="F:RNA polymerase III type 3 promoter sequence-specific DNA binding"/>
    <property type="evidence" value="ECO:0007669"/>
    <property type="project" value="TreeGrafter"/>
</dbReference>
<dbReference type="PROSITE" id="PS51294">
    <property type="entry name" value="HTH_MYB"/>
    <property type="match status" value="3"/>
</dbReference>
<dbReference type="GO" id="GO:0042796">
    <property type="term" value="P:snRNA transcription by RNA polymerase III"/>
    <property type="evidence" value="ECO:0007669"/>
    <property type="project" value="TreeGrafter"/>
</dbReference>
<evidence type="ECO:0000259" key="5">
    <source>
        <dbReference type="PROSITE" id="PS50090"/>
    </source>
</evidence>
<dbReference type="Pfam" id="PF00249">
    <property type="entry name" value="Myb_DNA-binding"/>
    <property type="match status" value="1"/>
</dbReference>
<feature type="domain" description="HTH myb-type" evidence="7">
    <location>
        <begin position="67"/>
        <end position="121"/>
    </location>
</feature>
<evidence type="ECO:0000259" key="6">
    <source>
        <dbReference type="PROSITE" id="PS51293"/>
    </source>
</evidence>
<dbReference type="Pfam" id="PF13921">
    <property type="entry name" value="Myb_DNA-bind_6"/>
    <property type="match status" value="1"/>
</dbReference>
<proteinExistence type="predicted"/>